<name>Q7TTQ8_PROMM</name>
<feature type="transmembrane region" description="Helical" evidence="5">
    <location>
        <begin position="107"/>
        <end position="126"/>
    </location>
</feature>
<dbReference type="InterPro" id="IPR023352">
    <property type="entry name" value="MAPEG-like_dom_sf"/>
</dbReference>
<evidence type="ECO:0000256" key="3">
    <source>
        <dbReference type="ARBA" id="ARBA00022989"/>
    </source>
</evidence>
<dbReference type="EMBL" id="BX548175">
    <property type="protein sequence ID" value="CAE21200.1"/>
    <property type="molecule type" value="Genomic_DNA"/>
</dbReference>
<dbReference type="KEGG" id="pmt:PMT_1025"/>
<proteinExistence type="predicted"/>
<dbReference type="PANTHER" id="PTHR10250:SF15">
    <property type="entry name" value="MICROSOMAL GLUTATHIONE S-TRANSFERASE-RELATED"/>
    <property type="match status" value="1"/>
</dbReference>
<dbReference type="PANTHER" id="PTHR10250">
    <property type="entry name" value="MICROSOMAL GLUTATHIONE S-TRANSFERASE"/>
    <property type="match status" value="1"/>
</dbReference>
<dbReference type="RefSeq" id="WP_011130397.1">
    <property type="nucleotide sequence ID" value="NC_005071.1"/>
</dbReference>
<gene>
    <name evidence="6" type="ordered locus">PMT_1025</name>
</gene>
<sequence>MTIPVLPAVVTLAAAIVYQGTMFAVAFARSQHKVKAPATSGPEEFERVLRVQQNTLEQMMFFLPVFWLAALSSNTSVACLIGFIWVGARIAYGIGYWKAAKLRGPGFAISLLASAVLLVMAIVGLFNS</sequence>
<dbReference type="InterPro" id="IPR050997">
    <property type="entry name" value="MAPEG"/>
</dbReference>
<dbReference type="eggNOG" id="COG3788">
    <property type="taxonomic scope" value="Bacteria"/>
</dbReference>
<keyword evidence="7" id="KW-1185">Reference proteome</keyword>
<accession>Q7TTQ8</accession>
<dbReference type="GO" id="GO:0006691">
    <property type="term" value="P:leukotriene metabolic process"/>
    <property type="evidence" value="ECO:0007669"/>
    <property type="project" value="UniProtKB-ARBA"/>
</dbReference>
<dbReference type="Proteomes" id="UP000001423">
    <property type="component" value="Chromosome"/>
</dbReference>
<dbReference type="HOGENOM" id="CLU_110291_3_1_3"/>
<keyword evidence="2 5" id="KW-0812">Transmembrane</keyword>
<dbReference type="OrthoDB" id="464934at2"/>
<comment type="subcellular location">
    <subcellularLocation>
        <location evidence="1">Membrane</location>
        <topology evidence="1">Multi-pass membrane protein</topology>
    </subcellularLocation>
</comment>
<evidence type="ECO:0000313" key="6">
    <source>
        <dbReference type="EMBL" id="CAE21200.1"/>
    </source>
</evidence>
<evidence type="ECO:0000256" key="5">
    <source>
        <dbReference type="SAM" id="Phobius"/>
    </source>
</evidence>
<dbReference type="AlphaFoldDB" id="Q7TTQ8"/>
<dbReference type="GO" id="GO:0016020">
    <property type="term" value="C:membrane"/>
    <property type="evidence" value="ECO:0007669"/>
    <property type="project" value="UniProtKB-SubCell"/>
</dbReference>
<dbReference type="Gene3D" id="1.20.120.550">
    <property type="entry name" value="Membrane associated eicosanoid/glutathione metabolism-like domain"/>
    <property type="match status" value="1"/>
</dbReference>
<dbReference type="SUPFAM" id="SSF161084">
    <property type="entry name" value="MAPEG domain-like"/>
    <property type="match status" value="1"/>
</dbReference>
<protein>
    <submittedName>
        <fullName evidence="6">MAPEG family protein</fullName>
    </submittedName>
</protein>
<dbReference type="GO" id="GO:0004364">
    <property type="term" value="F:glutathione transferase activity"/>
    <property type="evidence" value="ECO:0007669"/>
    <property type="project" value="TreeGrafter"/>
</dbReference>
<dbReference type="SMR" id="Q7TTQ8"/>
<dbReference type="Pfam" id="PF01124">
    <property type="entry name" value="MAPEG"/>
    <property type="match status" value="1"/>
</dbReference>
<evidence type="ECO:0000256" key="1">
    <source>
        <dbReference type="ARBA" id="ARBA00004141"/>
    </source>
</evidence>
<keyword evidence="4 5" id="KW-0472">Membrane</keyword>
<evidence type="ECO:0000313" key="7">
    <source>
        <dbReference type="Proteomes" id="UP000001423"/>
    </source>
</evidence>
<evidence type="ECO:0000256" key="4">
    <source>
        <dbReference type="ARBA" id="ARBA00023136"/>
    </source>
</evidence>
<evidence type="ECO:0000256" key="2">
    <source>
        <dbReference type="ARBA" id="ARBA00022692"/>
    </source>
</evidence>
<reference evidence="6 7" key="1">
    <citation type="journal article" date="2003" name="Nature">
        <title>Genome divergence in two Prochlorococcus ecotypes reflects oceanic niche differentiation.</title>
        <authorList>
            <person name="Rocap G."/>
            <person name="Larimer F.W."/>
            <person name="Lamerdin J.E."/>
            <person name="Malfatti S."/>
            <person name="Chain P."/>
            <person name="Ahlgren N.A."/>
            <person name="Arellano A."/>
            <person name="Coleman M."/>
            <person name="Hauser L."/>
            <person name="Hess W.R."/>
            <person name="Johnson Z.I."/>
            <person name="Land M.L."/>
            <person name="Lindell D."/>
            <person name="Post A.F."/>
            <person name="Regala W."/>
            <person name="Shah M."/>
            <person name="Shaw S.L."/>
            <person name="Steglich C."/>
            <person name="Sullivan M.B."/>
            <person name="Ting C.S."/>
            <person name="Tolonen A."/>
            <person name="Webb E.A."/>
            <person name="Zinser E.R."/>
            <person name="Chisholm S.W."/>
        </authorList>
    </citation>
    <scope>NUCLEOTIDE SEQUENCE [LARGE SCALE GENOMIC DNA]</scope>
    <source>
        <strain evidence="7">MIT 9313</strain>
    </source>
</reference>
<organism evidence="6 7">
    <name type="scientific">Prochlorococcus marinus (strain MIT 9313)</name>
    <dbReference type="NCBI Taxonomy" id="74547"/>
    <lineage>
        <taxon>Bacteria</taxon>
        <taxon>Bacillati</taxon>
        <taxon>Cyanobacteriota</taxon>
        <taxon>Cyanophyceae</taxon>
        <taxon>Synechococcales</taxon>
        <taxon>Prochlorococcaceae</taxon>
        <taxon>Prochlorococcus</taxon>
    </lineage>
</organism>
<feature type="transmembrane region" description="Helical" evidence="5">
    <location>
        <begin position="65"/>
        <end position="86"/>
    </location>
</feature>
<keyword evidence="3 5" id="KW-1133">Transmembrane helix</keyword>
<dbReference type="GO" id="GO:0004602">
    <property type="term" value="F:glutathione peroxidase activity"/>
    <property type="evidence" value="ECO:0007669"/>
    <property type="project" value="TreeGrafter"/>
</dbReference>
<dbReference type="InterPro" id="IPR001129">
    <property type="entry name" value="Membr-assoc_MAPEG"/>
</dbReference>